<gene>
    <name evidence="2" type="ORF">Psuf_020420</name>
</gene>
<dbReference type="Proteomes" id="UP000503011">
    <property type="component" value="Chromosome"/>
</dbReference>
<dbReference type="Pfam" id="PF13519">
    <property type="entry name" value="VWA_2"/>
    <property type="match status" value="1"/>
</dbReference>
<feature type="domain" description="VWFA" evidence="1">
    <location>
        <begin position="10"/>
        <end position="215"/>
    </location>
</feature>
<dbReference type="InterPro" id="IPR036465">
    <property type="entry name" value="vWFA_dom_sf"/>
</dbReference>
<dbReference type="SMART" id="SM00327">
    <property type="entry name" value="VWA"/>
    <property type="match status" value="1"/>
</dbReference>
<reference evidence="2 3" key="2">
    <citation type="submission" date="2020-03" db="EMBL/GenBank/DDBJ databases">
        <authorList>
            <person name="Ichikawa N."/>
            <person name="Kimura A."/>
            <person name="Kitahashi Y."/>
            <person name="Uohara A."/>
        </authorList>
    </citation>
    <scope>NUCLEOTIDE SEQUENCE [LARGE SCALE GENOMIC DNA]</scope>
    <source>
        <strain evidence="2 3">NBRC 105367</strain>
    </source>
</reference>
<dbReference type="RefSeq" id="WP_173156042.1">
    <property type="nucleotide sequence ID" value="NZ_AP022871.1"/>
</dbReference>
<evidence type="ECO:0000313" key="2">
    <source>
        <dbReference type="EMBL" id="BCB84729.1"/>
    </source>
</evidence>
<dbReference type="SUPFAM" id="SSF53300">
    <property type="entry name" value="vWA-like"/>
    <property type="match status" value="1"/>
</dbReference>
<evidence type="ECO:0000259" key="1">
    <source>
        <dbReference type="SMART" id="SM00327"/>
    </source>
</evidence>
<proteinExistence type="predicted"/>
<dbReference type="AlphaFoldDB" id="A0A6F8YFD7"/>
<protein>
    <recommendedName>
        <fullName evidence="1">VWFA domain-containing protein</fullName>
    </recommendedName>
</protein>
<organism evidence="2 3">
    <name type="scientific">Phytohabitans suffuscus</name>
    <dbReference type="NCBI Taxonomy" id="624315"/>
    <lineage>
        <taxon>Bacteria</taxon>
        <taxon>Bacillati</taxon>
        <taxon>Actinomycetota</taxon>
        <taxon>Actinomycetes</taxon>
        <taxon>Micromonosporales</taxon>
        <taxon>Micromonosporaceae</taxon>
    </lineage>
</organism>
<evidence type="ECO:0000313" key="3">
    <source>
        <dbReference type="Proteomes" id="UP000503011"/>
    </source>
</evidence>
<dbReference type="EMBL" id="AP022871">
    <property type="protein sequence ID" value="BCB84729.1"/>
    <property type="molecule type" value="Genomic_DNA"/>
</dbReference>
<dbReference type="Gene3D" id="3.40.50.410">
    <property type="entry name" value="von Willebrand factor, type A domain"/>
    <property type="match status" value="1"/>
</dbReference>
<dbReference type="KEGG" id="psuu:Psuf_020420"/>
<keyword evidence="3" id="KW-1185">Reference proteome</keyword>
<name>A0A6F8YFD7_9ACTN</name>
<sequence>MTTMLSERKTYPIYILLDVSASMRHSPSGRRAPLAAFNEMIPDLVMSLSDSRSLAKAAWISVIAFGDEAELLCPMTALTDPVHIRSPRDGRQTDYVAVLRFLHGRIGPDARAIEASGTGQSYRTKVAPPLVFFITDGAPYARDRYQRPDEWMPYRDRIVGAPVSARIAAIGLTGAHPGTLSAIATGRPGGRQNAFIATSGATGDGLAGSVISVIERSIKLSVQAGEMVIEVPDGMRRVDG</sequence>
<dbReference type="InterPro" id="IPR002035">
    <property type="entry name" value="VWF_A"/>
</dbReference>
<reference evidence="2 3" key="1">
    <citation type="submission" date="2020-03" db="EMBL/GenBank/DDBJ databases">
        <title>Whole genome shotgun sequence of Phytohabitans suffuscus NBRC 105367.</title>
        <authorList>
            <person name="Komaki H."/>
            <person name="Tamura T."/>
        </authorList>
    </citation>
    <scope>NUCLEOTIDE SEQUENCE [LARGE SCALE GENOMIC DNA]</scope>
    <source>
        <strain evidence="2 3">NBRC 105367</strain>
    </source>
</reference>
<accession>A0A6F8YFD7</accession>